<dbReference type="EMBL" id="AWNI01000022">
    <property type="protein sequence ID" value="ETS61149.1"/>
    <property type="molecule type" value="Genomic_DNA"/>
</dbReference>
<gene>
    <name evidence="8" type="ORF">PaG_05101</name>
</gene>
<feature type="compositionally biased region" description="Basic and acidic residues" evidence="6">
    <location>
        <begin position="120"/>
        <end position="136"/>
    </location>
</feature>
<proteinExistence type="predicted"/>
<dbReference type="Gene3D" id="6.20.400.10">
    <property type="match status" value="1"/>
</dbReference>
<feature type="compositionally biased region" description="Low complexity" evidence="6">
    <location>
        <begin position="74"/>
        <end position="85"/>
    </location>
</feature>
<name>W3VHU7_MOEAP</name>
<feature type="region of interest" description="Disordered" evidence="6">
    <location>
        <begin position="1"/>
        <end position="180"/>
    </location>
</feature>
<feature type="zinc finger region" description="C3H1-type" evidence="4">
    <location>
        <begin position="803"/>
        <end position="830"/>
    </location>
</feature>
<reference evidence="8 9" key="1">
    <citation type="journal article" date="2014" name="Genome Announc.">
        <title>Genome sequence of the basidiomycetous fungus Pseudozyma aphidis DSM70725, an efficient producer of biosurfactant mannosylerythritol lipids.</title>
        <authorList>
            <person name="Lorenz S."/>
            <person name="Guenther M."/>
            <person name="Grumaz C."/>
            <person name="Rupp S."/>
            <person name="Zibek S."/>
            <person name="Sohn K."/>
        </authorList>
    </citation>
    <scope>NUCLEOTIDE SEQUENCE [LARGE SCALE GENOMIC DNA]</scope>
    <source>
        <strain evidence="9">ATCC 32657 / CBS 517.83 / DSM 70725 / JCM 10318 / NBRC 10182 / NRRL Y-7954 / St-0401</strain>
    </source>
</reference>
<feature type="compositionally biased region" description="Basic and acidic residues" evidence="6">
    <location>
        <begin position="86"/>
        <end position="97"/>
    </location>
</feature>
<dbReference type="Gene3D" id="3.30.870.10">
    <property type="entry name" value="Endonuclease Chain A"/>
    <property type="match status" value="2"/>
</dbReference>
<dbReference type="InterPro" id="IPR000571">
    <property type="entry name" value="Znf_CCCH"/>
</dbReference>
<keyword evidence="9" id="KW-1185">Reference proteome</keyword>
<dbReference type="PANTHER" id="PTHR12681">
    <property type="entry name" value="ZINC FINGER-CONTAINING PROTEIN P48ZNF"/>
    <property type="match status" value="1"/>
</dbReference>
<protein>
    <recommendedName>
        <fullName evidence="7">C3H1-type domain-containing protein</fullName>
    </recommendedName>
</protein>
<feature type="compositionally biased region" description="Basic and acidic residues" evidence="6">
    <location>
        <begin position="1028"/>
        <end position="1037"/>
    </location>
</feature>
<feature type="zinc finger region" description="C3H1-type" evidence="4">
    <location>
        <begin position="877"/>
        <end position="915"/>
    </location>
</feature>
<accession>W3VHU7</accession>
<evidence type="ECO:0000256" key="6">
    <source>
        <dbReference type="SAM" id="MobiDB-lite"/>
    </source>
</evidence>
<keyword evidence="2 4" id="KW-0863">Zinc-finger</keyword>
<evidence type="ECO:0000256" key="2">
    <source>
        <dbReference type="ARBA" id="ARBA00022771"/>
    </source>
</evidence>
<dbReference type="HOGENOM" id="CLU_289038_0_0_1"/>
<dbReference type="SMART" id="SM00356">
    <property type="entry name" value="ZnF_C3H1"/>
    <property type="match status" value="2"/>
</dbReference>
<dbReference type="OrthoDB" id="3907302at2759"/>
<dbReference type="GO" id="GO:0008081">
    <property type="term" value="F:phosphoric diester hydrolase activity"/>
    <property type="evidence" value="ECO:0007669"/>
    <property type="project" value="InterPro"/>
</dbReference>
<evidence type="ECO:0000256" key="4">
    <source>
        <dbReference type="PROSITE-ProRule" id="PRU00723"/>
    </source>
</evidence>
<keyword evidence="3 4" id="KW-0862">Zinc</keyword>
<dbReference type="PANTHER" id="PTHR12681:SF0">
    <property type="entry name" value="ZINC FINGER CCCH DOMAIN-CONTAINING PROTEIN 15"/>
    <property type="match status" value="1"/>
</dbReference>
<dbReference type="Pfam" id="PF16543">
    <property type="entry name" value="DFRP_C"/>
    <property type="match status" value="1"/>
</dbReference>
<dbReference type="AlphaFoldDB" id="W3VHU7"/>
<evidence type="ECO:0000256" key="3">
    <source>
        <dbReference type="ARBA" id="ARBA00022833"/>
    </source>
</evidence>
<feature type="region of interest" description="Disordered" evidence="6">
    <location>
        <begin position="701"/>
        <end position="745"/>
    </location>
</feature>
<feature type="compositionally biased region" description="Polar residues" evidence="6">
    <location>
        <begin position="59"/>
        <end position="73"/>
    </location>
</feature>
<feature type="domain" description="C3H1-type" evidence="7">
    <location>
        <begin position="877"/>
        <end position="915"/>
    </location>
</feature>
<dbReference type="GO" id="GO:0002181">
    <property type="term" value="P:cytoplasmic translation"/>
    <property type="evidence" value="ECO:0007669"/>
    <property type="project" value="TreeGrafter"/>
</dbReference>
<evidence type="ECO:0000259" key="7">
    <source>
        <dbReference type="PROSITE" id="PS50103"/>
    </source>
</evidence>
<feature type="region of interest" description="Disordered" evidence="6">
    <location>
        <begin position="1005"/>
        <end position="1062"/>
    </location>
</feature>
<dbReference type="PROSITE" id="PS50103">
    <property type="entry name" value="ZF_C3H1"/>
    <property type="match status" value="2"/>
</dbReference>
<comment type="caution">
    <text evidence="8">The sequence shown here is derived from an EMBL/GenBank/DDBJ whole genome shotgun (WGS) entry which is preliminary data.</text>
</comment>
<evidence type="ECO:0000313" key="9">
    <source>
        <dbReference type="Proteomes" id="UP000019462"/>
    </source>
</evidence>
<evidence type="ECO:0000256" key="5">
    <source>
        <dbReference type="SAM" id="Coils"/>
    </source>
</evidence>
<feature type="coiled-coil region" evidence="5">
    <location>
        <begin position="751"/>
        <end position="782"/>
    </location>
</feature>
<dbReference type="GO" id="GO:0005634">
    <property type="term" value="C:nucleus"/>
    <property type="evidence" value="ECO:0007669"/>
    <property type="project" value="InterPro"/>
</dbReference>
<dbReference type="GO" id="GO:0008270">
    <property type="term" value="F:zinc ion binding"/>
    <property type="evidence" value="ECO:0007669"/>
    <property type="project" value="UniProtKB-KW"/>
</dbReference>
<feature type="compositionally biased region" description="Low complexity" evidence="6">
    <location>
        <begin position="28"/>
        <end position="58"/>
    </location>
</feature>
<dbReference type="InterPro" id="IPR032378">
    <property type="entry name" value="ZC3H15/TMA46_C"/>
</dbReference>
<feature type="compositionally biased region" description="Acidic residues" evidence="6">
    <location>
        <begin position="1008"/>
        <end position="1020"/>
    </location>
</feature>
<dbReference type="Proteomes" id="UP000019462">
    <property type="component" value="Unassembled WGS sequence"/>
</dbReference>
<feature type="compositionally biased region" description="Polar residues" evidence="6">
    <location>
        <begin position="701"/>
        <end position="711"/>
    </location>
</feature>
<evidence type="ECO:0000256" key="1">
    <source>
        <dbReference type="ARBA" id="ARBA00022723"/>
    </source>
</evidence>
<dbReference type="GO" id="GO:0003729">
    <property type="term" value="F:mRNA binding"/>
    <property type="evidence" value="ECO:0007669"/>
    <property type="project" value="TreeGrafter"/>
</dbReference>
<feature type="domain" description="C3H1-type" evidence="7">
    <location>
        <begin position="803"/>
        <end position="830"/>
    </location>
</feature>
<dbReference type="GO" id="GO:0005829">
    <property type="term" value="C:cytosol"/>
    <property type="evidence" value="ECO:0007669"/>
    <property type="project" value="TreeGrafter"/>
</dbReference>
<keyword evidence="5" id="KW-0175">Coiled coil</keyword>
<dbReference type="SUPFAM" id="SSF56024">
    <property type="entry name" value="Phospholipase D/nuclease"/>
    <property type="match status" value="2"/>
</dbReference>
<sequence>MTRGEPIVISDSDSDTLSESERPRVQETSQTKSKAASTSRPPAPQLAKEPPAAEEPTASTSHEALSESGPYTNAATSATGLLSLLPDRRQLELERKERARKRKQQQNLPSTSSDEEEAETSAKRTKQIETHADSRAKPALWSEEARATNEAQPTPQPMGIRTAPATPSSSGSKFSRATDPIKPQSRFWRGTIKHGFNAYADKAASGVTISQMLLPATASSRHGLQLAVLATYDLRMDWLYSLFPKGLPVTLILPPPKEDYRTDPSVARPGLHRSEIFGDFARCPGWQICVPSKPKGGWLTQHMKFLILVHPDFLRVAILSGNLNGIDWERIENTAYIQDFPLNTDTAKAATPAHGSSQGRTNDFKAQLVRILRSLGMPSSHPVYAALDRHDFSQATRARIVASWPEASNLAEWDRMETQGLGRLGKVVRDLGIQPKRSGSLQLECQGSSLANHDIKWIEHFHLLASGFNPRGLLPFKGKTNDPHPEYFKAAGSKSGSLPPIKICFPSQRYVEETTVEGPLGAMSFFGKAETFAASPIKKLYFSPQSRRGDVMIHAKSILALTTKGAELVNKAFHDASEAQLTRGTNALVELPENTSWSPNEEERPIGWTYMGSSNFTRAANGNISGTAAKPTMSTLNWELGVVLPIYASEVERFGVEAESLRPIVYHRPLQQYSSSDTPWDNFAKVAVRFWFDSNTLQKQSISRSSTNTALPSMPPKGKDKGGGGSKTAVDKTFGMKNKKGGKAQKAVAQIQQQQKMAGKTKEQLAKEKKKEDDKKAAAKAAKELAADPLFAIVQPKVPFGVDPKTVTCAFWKAGRCDKGTKCKYGHSNDAGRKTEKKDLYVDMRDENEDKKNDTMDKWDDAKLNDVIMSKHGNPRATTDKVCKFFLQAVEDGKYGWFWECPNGGEKCMYRHRLPPGFVLKSQKKELEALEKANEISLEDFLETERHKLGSNLTPVTAESFAKWKKERMDKKTAEQEMLKKKKEAQAAANKMAGLSGREMFSLNPDMFVDDDDDDDDGEFDLNQYITKDWEQGRQDDDAQQGISEDEDDAGTAANGIRNMAV</sequence>
<feature type="compositionally biased region" description="Polar residues" evidence="6">
    <location>
        <begin position="165"/>
        <end position="175"/>
    </location>
</feature>
<keyword evidence="1 4" id="KW-0479">Metal-binding</keyword>
<dbReference type="Gene3D" id="4.10.1000.10">
    <property type="entry name" value="Zinc finger, CCCH-type"/>
    <property type="match status" value="1"/>
</dbReference>
<organism evidence="8 9">
    <name type="scientific">Moesziomyces aphidis</name>
    <name type="common">Pseudozyma aphidis</name>
    <dbReference type="NCBI Taxonomy" id="84754"/>
    <lineage>
        <taxon>Eukaryota</taxon>
        <taxon>Fungi</taxon>
        <taxon>Dikarya</taxon>
        <taxon>Basidiomycota</taxon>
        <taxon>Ustilaginomycotina</taxon>
        <taxon>Ustilaginomycetes</taxon>
        <taxon>Ustilaginales</taxon>
        <taxon>Ustilaginaceae</taxon>
        <taxon>Moesziomyces</taxon>
    </lineage>
</organism>
<dbReference type="InterPro" id="IPR010347">
    <property type="entry name" value="Tdp1"/>
</dbReference>
<dbReference type="Pfam" id="PF06087">
    <property type="entry name" value="Tyr-DNA_phospho"/>
    <property type="match status" value="1"/>
</dbReference>
<evidence type="ECO:0000313" key="8">
    <source>
        <dbReference type="EMBL" id="ETS61149.1"/>
    </source>
</evidence>
<dbReference type="GO" id="GO:0006281">
    <property type="term" value="P:DNA repair"/>
    <property type="evidence" value="ECO:0007669"/>
    <property type="project" value="InterPro"/>
</dbReference>
<dbReference type="CDD" id="cd09122">
    <property type="entry name" value="PLDc_Tdp1_1"/>
    <property type="match status" value="1"/>
</dbReference>